<evidence type="ECO:0000313" key="3">
    <source>
        <dbReference type="Proteomes" id="UP000611640"/>
    </source>
</evidence>
<dbReference type="KEGG" id="atl:Athai_01160"/>
<accession>A0A7R7HUI0</accession>
<dbReference type="EMBL" id="AP023355">
    <property type="protein sequence ID" value="BCJ32613.1"/>
    <property type="molecule type" value="Genomic_DNA"/>
</dbReference>
<evidence type="ECO:0000256" key="1">
    <source>
        <dbReference type="SAM" id="MobiDB-lite"/>
    </source>
</evidence>
<keyword evidence="3" id="KW-1185">Reference proteome</keyword>
<feature type="region of interest" description="Disordered" evidence="1">
    <location>
        <begin position="74"/>
        <end position="103"/>
    </location>
</feature>
<protein>
    <submittedName>
        <fullName evidence="2">Uncharacterized protein</fullName>
    </submittedName>
</protein>
<proteinExistence type="predicted"/>
<sequence>MIMGDMAVEARRFELSAPDWIVELVRLKPAAISWLDVLRMAVSVPTPLAVFLALGAPSLGTFAGMGAMATALADRGGPSGSGWPARSASASPVPSVSTWATSPSVPAGRRYWWWPPRRWPRR</sequence>
<gene>
    <name evidence="2" type="ORF">Athai_01160</name>
</gene>
<reference evidence="2 3" key="1">
    <citation type="submission" date="2020-08" db="EMBL/GenBank/DDBJ databases">
        <title>Whole genome shotgun sequence of Actinocatenispora thailandica NBRC 105041.</title>
        <authorList>
            <person name="Komaki H."/>
            <person name="Tamura T."/>
        </authorList>
    </citation>
    <scope>NUCLEOTIDE SEQUENCE [LARGE SCALE GENOMIC DNA]</scope>
    <source>
        <strain evidence="2 3">NBRC 105041</strain>
    </source>
</reference>
<name>A0A7R7HUI0_9ACTN</name>
<feature type="compositionally biased region" description="Low complexity" evidence="1">
    <location>
        <begin position="87"/>
        <end position="97"/>
    </location>
</feature>
<dbReference type="Proteomes" id="UP000611640">
    <property type="component" value="Chromosome"/>
</dbReference>
<organism evidence="2 3">
    <name type="scientific">Actinocatenispora thailandica</name>
    <dbReference type="NCBI Taxonomy" id="227318"/>
    <lineage>
        <taxon>Bacteria</taxon>
        <taxon>Bacillati</taxon>
        <taxon>Actinomycetota</taxon>
        <taxon>Actinomycetes</taxon>
        <taxon>Micromonosporales</taxon>
        <taxon>Micromonosporaceae</taxon>
        <taxon>Actinocatenispora</taxon>
    </lineage>
</organism>
<dbReference type="AlphaFoldDB" id="A0A7R7HUI0"/>
<evidence type="ECO:0000313" key="2">
    <source>
        <dbReference type="EMBL" id="BCJ32613.1"/>
    </source>
</evidence>